<protein>
    <recommendedName>
        <fullName evidence="4">2-methoxy-6-polyprenyl-1,4-benzoquinol methylase, mitochondrial</fullName>
        <ecNumber evidence="4">2.1.1.201</ecNumber>
    </recommendedName>
    <alternativeName>
        <fullName evidence="4">Ubiquinone biosynthesis methyltransferase COQ5</fullName>
    </alternativeName>
</protein>
<dbReference type="AlphaFoldDB" id="A0ABD3NKW6"/>
<sequence>MASCGVASTFIRRACAAYNSHAAVSSRQSGRYLSTAANSTAPPHQSQTVESYVSGSTTHFGFTSVSINEKESKVRQVFENVADNYDVMNDFMSAGLHRYWKDELLKMTGVAPMSKVIRRRASMNNYESSTELDNKRGSGFSILDVAGGTGDVAFRFIDAAKCEERAKSSGLDEIAVTVCDINPEMLRVGESRARKRFGSALLDDTRALTFVEGNAQYLPFEDNSFDLYTIAFGLRNVTDVDMALRDAYRVLKPGGRFMCLEFSHVTNVPLAKLYDLYSFNVIPQLGQMVANDRDSYQYLVESIRKFCTQEELVKRMEVGGFEEVKFTNMSGGIVAVHEGWKPL</sequence>
<dbReference type="InterPro" id="IPR023576">
    <property type="entry name" value="UbiE/COQ5_MeTrFase_CS"/>
</dbReference>
<evidence type="ECO:0000256" key="1">
    <source>
        <dbReference type="ARBA" id="ARBA00022603"/>
    </source>
</evidence>
<accession>A0ABD3NKW6</accession>
<dbReference type="GO" id="GO:0032259">
    <property type="term" value="P:methylation"/>
    <property type="evidence" value="ECO:0007669"/>
    <property type="project" value="UniProtKB-KW"/>
</dbReference>
<keyword evidence="2 4" id="KW-0808">Transferase</keyword>
<comment type="similarity">
    <text evidence="4">Belongs to the class I-like SAM-binding methyltransferase superfamily. MenG/UbiE family.</text>
</comment>
<keyword evidence="6" id="KW-1185">Reference proteome</keyword>
<proteinExistence type="inferred from homology"/>
<dbReference type="PROSITE" id="PS01183">
    <property type="entry name" value="UBIE_1"/>
    <property type="match status" value="1"/>
</dbReference>
<dbReference type="PANTHER" id="PTHR43591:SF24">
    <property type="entry name" value="2-METHOXY-6-POLYPRENYL-1,4-BENZOQUINOL METHYLASE, MITOCHONDRIAL"/>
    <property type="match status" value="1"/>
</dbReference>
<comment type="pathway">
    <text evidence="4">Cofactor biosynthesis; ubiquinone biosynthesis.</text>
</comment>
<comment type="subunit">
    <text evidence="4">Component of a multi-subunit COQ enzyme complex.</text>
</comment>
<dbReference type="Gene3D" id="3.40.50.150">
    <property type="entry name" value="Vaccinia Virus protein VP39"/>
    <property type="match status" value="1"/>
</dbReference>
<gene>
    <name evidence="5" type="ORF">ACHAWO_001030</name>
</gene>
<evidence type="ECO:0000256" key="4">
    <source>
        <dbReference type="HAMAP-Rule" id="MF_03191"/>
    </source>
</evidence>
<evidence type="ECO:0000256" key="2">
    <source>
        <dbReference type="ARBA" id="ARBA00022679"/>
    </source>
</evidence>
<dbReference type="PROSITE" id="PS51608">
    <property type="entry name" value="SAM_MT_UBIE"/>
    <property type="match status" value="1"/>
</dbReference>
<keyword evidence="4" id="KW-0496">Mitochondrion</keyword>
<dbReference type="EMBL" id="JALLPJ020001096">
    <property type="protein sequence ID" value="KAL3776507.1"/>
    <property type="molecule type" value="Genomic_DNA"/>
</dbReference>
<dbReference type="PROSITE" id="PS01184">
    <property type="entry name" value="UBIE_2"/>
    <property type="match status" value="1"/>
</dbReference>
<keyword evidence="1 4" id="KW-0489">Methyltransferase</keyword>
<keyword evidence="4" id="KW-0472">Membrane</keyword>
<dbReference type="CDD" id="cd02440">
    <property type="entry name" value="AdoMet_MTases"/>
    <property type="match status" value="1"/>
</dbReference>
<comment type="caution">
    <text evidence="5">The sequence shown here is derived from an EMBL/GenBank/DDBJ whole genome shotgun (WGS) entry which is preliminary data.</text>
</comment>
<feature type="binding site" evidence="4">
    <location>
        <position position="149"/>
    </location>
    <ligand>
        <name>S-adenosyl-L-methionine</name>
        <dbReference type="ChEBI" id="CHEBI:59789"/>
    </ligand>
</feature>
<dbReference type="SUPFAM" id="SSF53335">
    <property type="entry name" value="S-adenosyl-L-methionine-dependent methyltransferases"/>
    <property type="match status" value="1"/>
</dbReference>
<evidence type="ECO:0000313" key="6">
    <source>
        <dbReference type="Proteomes" id="UP001530400"/>
    </source>
</evidence>
<dbReference type="NCBIfam" id="TIGR01934">
    <property type="entry name" value="MenG_MenH_UbiE"/>
    <property type="match status" value="1"/>
</dbReference>
<dbReference type="GO" id="GO:0031314">
    <property type="term" value="C:extrinsic component of mitochondrial inner membrane"/>
    <property type="evidence" value="ECO:0007669"/>
    <property type="project" value="UniProtKB-UniRule"/>
</dbReference>
<keyword evidence="3 4" id="KW-0949">S-adenosyl-L-methionine</keyword>
<dbReference type="InterPro" id="IPR029063">
    <property type="entry name" value="SAM-dependent_MTases_sf"/>
</dbReference>
<dbReference type="FunFam" id="3.40.50.150:FF:000250">
    <property type="entry name" value="Ubiquinone/menaquinone biosynthesis C-methyltransferase UbiE"/>
    <property type="match status" value="1"/>
</dbReference>
<dbReference type="Pfam" id="PF01209">
    <property type="entry name" value="Ubie_methyltran"/>
    <property type="match status" value="1"/>
</dbReference>
<feature type="binding site" evidence="4">
    <location>
        <position position="180"/>
    </location>
    <ligand>
        <name>S-adenosyl-L-methionine</name>
        <dbReference type="ChEBI" id="CHEBI:59789"/>
    </ligand>
</feature>
<dbReference type="EC" id="2.1.1.201" evidence="4"/>
<reference evidence="5 6" key="1">
    <citation type="submission" date="2024-10" db="EMBL/GenBank/DDBJ databases">
        <title>Updated reference genomes for cyclostephanoid diatoms.</title>
        <authorList>
            <person name="Roberts W.R."/>
            <person name="Alverson A.J."/>
        </authorList>
    </citation>
    <scope>NUCLEOTIDE SEQUENCE [LARGE SCALE GENOMIC DNA]</scope>
    <source>
        <strain evidence="5 6">AJA010-31</strain>
    </source>
</reference>
<comment type="catalytic activity">
    <reaction evidence="4">
        <text>a 2-methoxy-6-(all-trans-polyprenyl)benzene-1,4-diol + S-adenosyl-L-methionine = a 5-methoxy-2-methyl-3-(all-trans-polyprenyl)benzene-1,4-diol + S-adenosyl-L-homocysteine + H(+)</text>
        <dbReference type="Rhea" id="RHEA:28286"/>
        <dbReference type="Rhea" id="RHEA-COMP:10858"/>
        <dbReference type="Rhea" id="RHEA-COMP:10859"/>
        <dbReference type="ChEBI" id="CHEBI:15378"/>
        <dbReference type="ChEBI" id="CHEBI:57856"/>
        <dbReference type="ChEBI" id="CHEBI:59789"/>
        <dbReference type="ChEBI" id="CHEBI:84166"/>
        <dbReference type="ChEBI" id="CHEBI:84167"/>
        <dbReference type="EC" id="2.1.1.201"/>
    </reaction>
</comment>
<organism evidence="5 6">
    <name type="scientific">Cyclotella atomus</name>
    <dbReference type="NCBI Taxonomy" id="382360"/>
    <lineage>
        <taxon>Eukaryota</taxon>
        <taxon>Sar</taxon>
        <taxon>Stramenopiles</taxon>
        <taxon>Ochrophyta</taxon>
        <taxon>Bacillariophyta</taxon>
        <taxon>Coscinodiscophyceae</taxon>
        <taxon>Thalassiosirophycidae</taxon>
        <taxon>Stephanodiscales</taxon>
        <taxon>Stephanodiscaceae</taxon>
        <taxon>Cyclotella</taxon>
    </lineage>
</organism>
<dbReference type="Proteomes" id="UP001530400">
    <property type="component" value="Unassembled WGS sequence"/>
</dbReference>
<dbReference type="GO" id="GO:0008425">
    <property type="term" value="F:2-methoxy-6-polyprenyl-1,4-benzoquinol methyltransferase activity"/>
    <property type="evidence" value="ECO:0007669"/>
    <property type="project" value="UniProtKB-UniRule"/>
</dbReference>
<dbReference type="InterPro" id="IPR004033">
    <property type="entry name" value="UbiE/COQ5_MeTrFase"/>
</dbReference>
<evidence type="ECO:0000256" key="3">
    <source>
        <dbReference type="ARBA" id="ARBA00022691"/>
    </source>
</evidence>
<comment type="caution">
    <text evidence="4">Lacks conserved residue(s) required for the propagation of feature annotation.</text>
</comment>
<dbReference type="PANTHER" id="PTHR43591">
    <property type="entry name" value="METHYLTRANSFERASE"/>
    <property type="match status" value="1"/>
</dbReference>
<name>A0ABD3NKW6_9STRA</name>
<keyword evidence="4" id="KW-0831">Ubiquinone biosynthesis</keyword>
<keyword evidence="4" id="KW-0999">Mitochondrion inner membrane</keyword>
<dbReference type="HAMAP" id="MF_01813">
    <property type="entry name" value="MenG_UbiE_methyltr"/>
    <property type="match status" value="1"/>
</dbReference>
<comment type="function">
    <text evidence="4">Methyltransferase required for the conversion of 2-polyprenyl-6-methoxy-1,4-benzoquinol (DDMQH2) to 2-polyprenyl-3-methyl-6-methoxy-1,4-benzoquinol (DMQH2).</text>
</comment>
<feature type="binding site" evidence="4">
    <location>
        <begin position="214"/>
        <end position="215"/>
    </location>
    <ligand>
        <name>S-adenosyl-L-methionine</name>
        <dbReference type="ChEBI" id="CHEBI:59789"/>
    </ligand>
</feature>
<comment type="subcellular location">
    <subcellularLocation>
        <location evidence="4">Mitochondrion inner membrane</location>
        <topology evidence="4">Peripheral membrane protein</topology>
        <orientation evidence="4">Matrix side</orientation>
    </subcellularLocation>
</comment>
<evidence type="ECO:0000313" key="5">
    <source>
        <dbReference type="EMBL" id="KAL3776507.1"/>
    </source>
</evidence>